<dbReference type="InterPro" id="IPR023214">
    <property type="entry name" value="HAD_sf"/>
</dbReference>
<dbReference type="Gene3D" id="3.40.50.1000">
    <property type="entry name" value="HAD superfamily/HAD-like"/>
    <property type="match status" value="1"/>
</dbReference>
<evidence type="ECO:0000313" key="7">
    <source>
        <dbReference type="Proteomes" id="UP000682733"/>
    </source>
</evidence>
<accession>A0A8S2YMY2</accession>
<dbReference type="InterPro" id="IPR008380">
    <property type="entry name" value="HAD-SF_hydro_IG_5-nucl"/>
</dbReference>
<dbReference type="Proteomes" id="UP000682733">
    <property type="component" value="Unassembled WGS sequence"/>
</dbReference>
<keyword evidence="3" id="KW-0378">Hydrolase</keyword>
<keyword evidence="2" id="KW-0479">Metal-binding</keyword>
<evidence type="ECO:0000256" key="2">
    <source>
        <dbReference type="ARBA" id="ARBA00022723"/>
    </source>
</evidence>
<protein>
    <submittedName>
        <fullName evidence="6">Uncharacterized protein</fullName>
    </submittedName>
</protein>
<dbReference type="Proteomes" id="UP000677228">
    <property type="component" value="Unassembled WGS sequence"/>
</dbReference>
<dbReference type="EMBL" id="CAJOBA010113896">
    <property type="protein sequence ID" value="CAF4561545.1"/>
    <property type="molecule type" value="Genomic_DNA"/>
</dbReference>
<evidence type="ECO:0000256" key="3">
    <source>
        <dbReference type="ARBA" id="ARBA00022801"/>
    </source>
</evidence>
<dbReference type="Pfam" id="PF05761">
    <property type="entry name" value="5_nucleotid"/>
    <property type="match status" value="1"/>
</dbReference>
<comment type="similarity">
    <text evidence="1">Belongs to the 5'(3')-deoxyribonucleotidase family.</text>
</comment>
<keyword evidence="4" id="KW-0460">Magnesium</keyword>
<dbReference type="AlphaFoldDB" id="A0A8S2YMY2"/>
<comment type="caution">
    <text evidence="6">The sequence shown here is derived from an EMBL/GenBank/DDBJ whole genome shotgun (WGS) entry which is preliminary data.</text>
</comment>
<dbReference type="EMBL" id="CAJNOK010077523">
    <property type="protein sequence ID" value="CAF1676904.1"/>
    <property type="molecule type" value="Genomic_DNA"/>
</dbReference>
<sequence length="77" mass="8647">MTYLIGSEGGTAKKGKRDWKSYFDFILVDAQKPLFFAEGTTLRLVDPATGHMKLGTYSGPLNQLILKKFRCSCWSIV</sequence>
<dbReference type="SUPFAM" id="SSF56784">
    <property type="entry name" value="HAD-like"/>
    <property type="match status" value="1"/>
</dbReference>
<evidence type="ECO:0000256" key="1">
    <source>
        <dbReference type="ARBA" id="ARBA00009589"/>
    </source>
</evidence>
<proteinExistence type="inferred from homology"/>
<evidence type="ECO:0000313" key="5">
    <source>
        <dbReference type="EMBL" id="CAF1676904.1"/>
    </source>
</evidence>
<gene>
    <name evidence="5" type="ORF">OVA965_LOCUS45923</name>
    <name evidence="6" type="ORF">TMI583_LOCUS49936</name>
</gene>
<organism evidence="6 7">
    <name type="scientific">Didymodactylos carnosus</name>
    <dbReference type="NCBI Taxonomy" id="1234261"/>
    <lineage>
        <taxon>Eukaryota</taxon>
        <taxon>Metazoa</taxon>
        <taxon>Spiralia</taxon>
        <taxon>Gnathifera</taxon>
        <taxon>Rotifera</taxon>
        <taxon>Eurotatoria</taxon>
        <taxon>Bdelloidea</taxon>
        <taxon>Philodinida</taxon>
        <taxon>Philodinidae</taxon>
        <taxon>Didymodactylos</taxon>
    </lineage>
</organism>
<dbReference type="InterPro" id="IPR036412">
    <property type="entry name" value="HAD-like_sf"/>
</dbReference>
<evidence type="ECO:0000313" key="6">
    <source>
        <dbReference type="EMBL" id="CAF4561545.1"/>
    </source>
</evidence>
<reference evidence="6" key="1">
    <citation type="submission" date="2021-02" db="EMBL/GenBank/DDBJ databases">
        <authorList>
            <person name="Nowell W R."/>
        </authorList>
    </citation>
    <scope>NUCLEOTIDE SEQUENCE</scope>
</reference>
<evidence type="ECO:0000256" key="4">
    <source>
        <dbReference type="ARBA" id="ARBA00022842"/>
    </source>
</evidence>
<name>A0A8S2YMY2_9BILA</name>
<dbReference type="GO" id="GO:0046872">
    <property type="term" value="F:metal ion binding"/>
    <property type="evidence" value="ECO:0007669"/>
    <property type="project" value="UniProtKB-KW"/>
</dbReference>
<dbReference type="GO" id="GO:0016787">
    <property type="term" value="F:hydrolase activity"/>
    <property type="evidence" value="ECO:0007669"/>
    <property type="project" value="UniProtKB-KW"/>
</dbReference>